<dbReference type="GO" id="GO:0005886">
    <property type="term" value="C:plasma membrane"/>
    <property type="evidence" value="ECO:0007669"/>
    <property type="project" value="TreeGrafter"/>
</dbReference>
<keyword evidence="3" id="KW-1133">Transmembrane helix</keyword>
<keyword evidence="2 3" id="KW-0472">Membrane</keyword>
<dbReference type="InterPro" id="IPR044839">
    <property type="entry name" value="NDR1-like"/>
</dbReference>
<dbReference type="PANTHER" id="PTHR31415">
    <property type="entry name" value="OS05G0367900 PROTEIN"/>
    <property type="match status" value="1"/>
</dbReference>
<evidence type="ECO:0000256" key="2">
    <source>
        <dbReference type="ARBA" id="ARBA00023136"/>
    </source>
</evidence>
<evidence type="ECO:0000313" key="4">
    <source>
        <dbReference type="EMBL" id="KAK7828828.1"/>
    </source>
</evidence>
<keyword evidence="3" id="KW-0812">Transmembrane</keyword>
<reference evidence="4 5" key="1">
    <citation type="journal article" date="2018" name="Sci. Data">
        <title>The draft genome sequence of cork oak.</title>
        <authorList>
            <person name="Ramos A.M."/>
            <person name="Usie A."/>
            <person name="Barbosa P."/>
            <person name="Barros P.M."/>
            <person name="Capote T."/>
            <person name="Chaves I."/>
            <person name="Simoes F."/>
            <person name="Abreu I."/>
            <person name="Carrasquinho I."/>
            <person name="Faro C."/>
            <person name="Guimaraes J.B."/>
            <person name="Mendonca D."/>
            <person name="Nobrega F."/>
            <person name="Rodrigues L."/>
            <person name="Saibo N.J.M."/>
            <person name="Varela M.C."/>
            <person name="Egas C."/>
            <person name="Matos J."/>
            <person name="Miguel C.M."/>
            <person name="Oliveira M.M."/>
            <person name="Ricardo C.P."/>
            <person name="Goncalves S."/>
        </authorList>
    </citation>
    <scope>NUCLEOTIDE SEQUENCE [LARGE SCALE GENOMIC DNA]</scope>
    <source>
        <strain evidence="5">cv. HL8</strain>
    </source>
</reference>
<dbReference type="GO" id="GO:0098542">
    <property type="term" value="P:defense response to other organism"/>
    <property type="evidence" value="ECO:0007669"/>
    <property type="project" value="InterPro"/>
</dbReference>
<gene>
    <name evidence="4" type="primary">NDR1_0</name>
    <name evidence="4" type="ORF">CFP56_029919</name>
</gene>
<dbReference type="GO" id="GO:0009506">
    <property type="term" value="C:plasmodesma"/>
    <property type="evidence" value="ECO:0007669"/>
    <property type="project" value="TreeGrafter"/>
</dbReference>
<organism evidence="4 5">
    <name type="scientific">Quercus suber</name>
    <name type="common">Cork oak</name>
    <dbReference type="NCBI Taxonomy" id="58331"/>
    <lineage>
        <taxon>Eukaryota</taxon>
        <taxon>Viridiplantae</taxon>
        <taxon>Streptophyta</taxon>
        <taxon>Embryophyta</taxon>
        <taxon>Tracheophyta</taxon>
        <taxon>Spermatophyta</taxon>
        <taxon>Magnoliopsida</taxon>
        <taxon>eudicotyledons</taxon>
        <taxon>Gunneridae</taxon>
        <taxon>Pentapetalae</taxon>
        <taxon>rosids</taxon>
        <taxon>fabids</taxon>
        <taxon>Fagales</taxon>
        <taxon>Fagaceae</taxon>
        <taxon>Quercus</taxon>
    </lineage>
</organism>
<sequence length="207" mass="23204">MADPQPGGCCRCCCSFIFTLGLTALFMWLSLRTDNPTCYIQYFYLPGLNTTLKNSTNNTLVIELRLENGNKDKGIYYDAINLTFYDFPNKSHLMGNYTIPGFYQGHKKKATKPGSLALNKTLLSQATYPNGTAKFHVDLATAVRFKIMAWKTKRHKLDVGSDVDVNNQGIKTYEKKIKLRSGASGHKRYCAQMGALVSSVVLVFLDF</sequence>
<comment type="caution">
    <text evidence="4">The sequence shown here is derived from an EMBL/GenBank/DDBJ whole genome shotgun (WGS) entry which is preliminary data.</text>
</comment>
<dbReference type="Proteomes" id="UP000237347">
    <property type="component" value="Unassembled WGS sequence"/>
</dbReference>
<comment type="subcellular location">
    <subcellularLocation>
        <location evidence="1">Membrane</location>
    </subcellularLocation>
</comment>
<dbReference type="PANTHER" id="PTHR31415:SF52">
    <property type="entry name" value="LATE EMBRYOGENESIS ABUNDANT (LEA) HYDROXYPROLINE-RICH GLYCOPROTEIN FAMILY-RELATED"/>
    <property type="match status" value="1"/>
</dbReference>
<accession>A0AAW0JP15</accession>
<evidence type="ECO:0000313" key="5">
    <source>
        <dbReference type="Proteomes" id="UP000237347"/>
    </source>
</evidence>
<proteinExistence type="predicted"/>
<name>A0AAW0JP15_QUESU</name>
<evidence type="ECO:0000256" key="1">
    <source>
        <dbReference type="ARBA" id="ARBA00004370"/>
    </source>
</evidence>
<protein>
    <submittedName>
        <fullName evidence="4">Protein ndr1</fullName>
    </submittedName>
</protein>
<keyword evidence="5" id="KW-1185">Reference proteome</keyword>
<evidence type="ECO:0000256" key="3">
    <source>
        <dbReference type="SAM" id="Phobius"/>
    </source>
</evidence>
<feature type="transmembrane region" description="Helical" evidence="3">
    <location>
        <begin position="12"/>
        <end position="31"/>
    </location>
</feature>
<dbReference type="AlphaFoldDB" id="A0AAW0JP15"/>
<dbReference type="EMBL" id="PKMF04000494">
    <property type="protein sequence ID" value="KAK7828828.1"/>
    <property type="molecule type" value="Genomic_DNA"/>
</dbReference>